<evidence type="ECO:0000259" key="7">
    <source>
        <dbReference type="PROSITE" id="PS50850"/>
    </source>
</evidence>
<keyword evidence="2" id="KW-1003">Cell membrane</keyword>
<keyword evidence="4 6" id="KW-1133">Transmembrane helix</keyword>
<evidence type="ECO:0000313" key="8">
    <source>
        <dbReference type="EMBL" id="TQR88422.1"/>
    </source>
</evidence>
<dbReference type="GO" id="GO:0005886">
    <property type="term" value="C:plasma membrane"/>
    <property type="evidence" value="ECO:0007669"/>
    <property type="project" value="UniProtKB-SubCell"/>
</dbReference>
<dbReference type="PROSITE" id="PS50850">
    <property type="entry name" value="MFS"/>
    <property type="match status" value="1"/>
</dbReference>
<organism evidence="8 9">
    <name type="scientific">Mycolicibacterium hodleri</name>
    <dbReference type="NCBI Taxonomy" id="49897"/>
    <lineage>
        <taxon>Bacteria</taxon>
        <taxon>Bacillati</taxon>
        <taxon>Actinomycetota</taxon>
        <taxon>Actinomycetes</taxon>
        <taxon>Mycobacteriales</taxon>
        <taxon>Mycobacteriaceae</taxon>
        <taxon>Mycolicibacterium</taxon>
    </lineage>
</organism>
<dbReference type="Gene3D" id="1.20.1250.20">
    <property type="entry name" value="MFS general substrate transporter like domains"/>
    <property type="match status" value="2"/>
</dbReference>
<comment type="caution">
    <text evidence="8">The sequence shown here is derived from an EMBL/GenBank/DDBJ whole genome shotgun (WGS) entry which is preliminary data.</text>
</comment>
<feature type="transmembrane region" description="Helical" evidence="6">
    <location>
        <begin position="37"/>
        <end position="60"/>
    </location>
</feature>
<name>A0A544W842_9MYCO</name>
<keyword evidence="5 6" id="KW-0472">Membrane</keyword>
<dbReference type="InterPro" id="IPR011701">
    <property type="entry name" value="MFS"/>
</dbReference>
<keyword evidence="9" id="KW-1185">Reference proteome</keyword>
<evidence type="ECO:0000256" key="3">
    <source>
        <dbReference type="ARBA" id="ARBA00022692"/>
    </source>
</evidence>
<gene>
    <name evidence="8" type="ORF">D8S82_01840</name>
</gene>
<protein>
    <submittedName>
        <fullName evidence="8">MFS transporter</fullName>
    </submittedName>
</protein>
<feature type="transmembrane region" description="Helical" evidence="6">
    <location>
        <begin position="346"/>
        <end position="368"/>
    </location>
</feature>
<evidence type="ECO:0000256" key="6">
    <source>
        <dbReference type="SAM" id="Phobius"/>
    </source>
</evidence>
<evidence type="ECO:0000256" key="1">
    <source>
        <dbReference type="ARBA" id="ARBA00004651"/>
    </source>
</evidence>
<dbReference type="Pfam" id="PF07690">
    <property type="entry name" value="MFS_1"/>
    <property type="match status" value="1"/>
</dbReference>
<dbReference type="GO" id="GO:0022857">
    <property type="term" value="F:transmembrane transporter activity"/>
    <property type="evidence" value="ECO:0007669"/>
    <property type="project" value="InterPro"/>
</dbReference>
<dbReference type="InterPro" id="IPR020846">
    <property type="entry name" value="MFS_dom"/>
</dbReference>
<dbReference type="InterPro" id="IPR050189">
    <property type="entry name" value="MFS_Efflux_Transporters"/>
</dbReference>
<feature type="transmembrane region" description="Helical" evidence="6">
    <location>
        <begin position="210"/>
        <end position="231"/>
    </location>
</feature>
<evidence type="ECO:0000256" key="5">
    <source>
        <dbReference type="ARBA" id="ARBA00023136"/>
    </source>
</evidence>
<keyword evidence="3 6" id="KW-0812">Transmembrane</keyword>
<proteinExistence type="predicted"/>
<evidence type="ECO:0000313" key="9">
    <source>
        <dbReference type="Proteomes" id="UP000315759"/>
    </source>
</evidence>
<evidence type="ECO:0000256" key="4">
    <source>
        <dbReference type="ARBA" id="ARBA00022989"/>
    </source>
</evidence>
<sequence length="419" mass="44192">MVWATGLLAYVVAVLDRTTLGVSGLAAADRFDASPSLLSTFVVLQVVVYAGAQVPAGILLDRYGSRALIVAGAALMASGQLLLALTESLPLAISARAVVGLGDALTFISVLRLVPRWFEPRRVPLLTQLTGICGQLGQVLSALPFLALLTGTTWATAYVSVAAFGVLAMVLALALVKDTPHGRVVAAENLSVGAVLSSVKTVWLRPGTRLGFFTHMGTQFSVTVFCLMWGVPYLTVAQGQSAHMAGALLTISVLAAICAGILIGILTGRYPHRRSWIVLAIIGSNALVWTVVLALPGRAPLWLLVVLVVVISAGGPGSMVGFDFARTFNPSATLGTAQGMVNMGGFIASLLVMQAMGILLGAAGGYSFDSFRQAWTVQYVVWLLAVVGILITRWKTRRLLAADEERSQLESFEVDATER</sequence>
<reference evidence="8 9" key="1">
    <citation type="submission" date="2018-10" db="EMBL/GenBank/DDBJ databases">
        <title>Draft genome of Mycobacterium hodleri strain B.</title>
        <authorList>
            <person name="Amande T.J."/>
            <person name="Mcgenity T.J."/>
        </authorList>
    </citation>
    <scope>NUCLEOTIDE SEQUENCE [LARGE SCALE GENOMIC DNA]</scope>
    <source>
        <strain evidence="8 9">B</strain>
    </source>
</reference>
<accession>A0A544W842</accession>
<dbReference type="PANTHER" id="PTHR43124:SF3">
    <property type="entry name" value="CHLORAMPHENICOL EFFLUX PUMP RV0191"/>
    <property type="match status" value="1"/>
</dbReference>
<dbReference type="CDD" id="cd06174">
    <property type="entry name" value="MFS"/>
    <property type="match status" value="1"/>
</dbReference>
<feature type="transmembrane region" description="Helical" evidence="6">
    <location>
        <begin position="67"/>
        <end position="85"/>
    </location>
</feature>
<dbReference type="EMBL" id="VIFX01000002">
    <property type="protein sequence ID" value="TQR88422.1"/>
    <property type="molecule type" value="Genomic_DNA"/>
</dbReference>
<comment type="subcellular location">
    <subcellularLocation>
        <location evidence="1">Cell membrane</location>
        <topology evidence="1">Multi-pass membrane protein</topology>
    </subcellularLocation>
</comment>
<dbReference type="SUPFAM" id="SSF103473">
    <property type="entry name" value="MFS general substrate transporter"/>
    <property type="match status" value="1"/>
</dbReference>
<feature type="transmembrane region" description="Helical" evidence="6">
    <location>
        <begin position="374"/>
        <end position="392"/>
    </location>
</feature>
<dbReference type="AlphaFoldDB" id="A0A544W842"/>
<feature type="transmembrane region" description="Helical" evidence="6">
    <location>
        <begin position="243"/>
        <end position="264"/>
    </location>
</feature>
<feature type="transmembrane region" description="Helical" evidence="6">
    <location>
        <begin position="155"/>
        <end position="176"/>
    </location>
</feature>
<feature type="transmembrane region" description="Helical" evidence="6">
    <location>
        <begin position="276"/>
        <end position="295"/>
    </location>
</feature>
<feature type="domain" description="Major facilitator superfamily (MFS) profile" evidence="7">
    <location>
        <begin position="2"/>
        <end position="397"/>
    </location>
</feature>
<dbReference type="InterPro" id="IPR036259">
    <property type="entry name" value="MFS_trans_sf"/>
</dbReference>
<dbReference type="Proteomes" id="UP000315759">
    <property type="component" value="Unassembled WGS sequence"/>
</dbReference>
<evidence type="ECO:0000256" key="2">
    <source>
        <dbReference type="ARBA" id="ARBA00022475"/>
    </source>
</evidence>
<feature type="transmembrane region" description="Helical" evidence="6">
    <location>
        <begin position="301"/>
        <end position="325"/>
    </location>
</feature>
<dbReference type="PANTHER" id="PTHR43124">
    <property type="entry name" value="PURINE EFFLUX PUMP PBUE"/>
    <property type="match status" value="1"/>
</dbReference>